<protein>
    <submittedName>
        <fullName evidence="1">Uncharacterized protein</fullName>
    </submittedName>
</protein>
<evidence type="ECO:0000313" key="1">
    <source>
        <dbReference type="EMBL" id="MCK7611151.1"/>
    </source>
</evidence>
<dbReference type="EMBL" id="JALNMJ010000002">
    <property type="protein sequence ID" value="MCK7611151.1"/>
    <property type="molecule type" value="Genomic_DNA"/>
</dbReference>
<gene>
    <name evidence="1" type="ORF">M0H32_03165</name>
</gene>
<organism evidence="1 2">
    <name type="scientific">Roseibium sediminicola</name>
    <dbReference type="NCBI Taxonomy" id="2933272"/>
    <lineage>
        <taxon>Bacteria</taxon>
        <taxon>Pseudomonadati</taxon>
        <taxon>Pseudomonadota</taxon>
        <taxon>Alphaproteobacteria</taxon>
        <taxon>Hyphomicrobiales</taxon>
        <taxon>Stappiaceae</taxon>
        <taxon>Roseibium</taxon>
    </lineage>
</organism>
<proteinExistence type="predicted"/>
<name>A0ABT0GP06_9HYPH</name>
<comment type="caution">
    <text evidence="1">The sequence shown here is derived from an EMBL/GenBank/DDBJ whole genome shotgun (WGS) entry which is preliminary data.</text>
</comment>
<dbReference type="RefSeq" id="WP_248150604.1">
    <property type="nucleotide sequence ID" value="NZ_JALNMJ010000002.1"/>
</dbReference>
<dbReference type="Proteomes" id="UP001431221">
    <property type="component" value="Unassembled WGS sequence"/>
</dbReference>
<sequence length="50" mass="6337">MFDIYARSFLEATRFTPNTRPDPKTQERLEVTDQKRQRHLWLWQRRPYWA</sequence>
<reference evidence="1" key="1">
    <citation type="submission" date="2022-04" db="EMBL/GenBank/DDBJ databases">
        <title>Roseibium sp. CAU 1639 isolated from mud.</title>
        <authorList>
            <person name="Kim W."/>
        </authorList>
    </citation>
    <scope>NUCLEOTIDE SEQUENCE</scope>
    <source>
        <strain evidence="1">CAU 1639</strain>
    </source>
</reference>
<accession>A0ABT0GP06</accession>
<evidence type="ECO:0000313" key="2">
    <source>
        <dbReference type="Proteomes" id="UP001431221"/>
    </source>
</evidence>
<keyword evidence="2" id="KW-1185">Reference proteome</keyword>